<gene>
    <name evidence="6" type="primary">LOC104719144</name>
</gene>
<dbReference type="GeneID" id="104719144"/>
<dbReference type="Proteomes" id="UP000694864">
    <property type="component" value="Chromosome 2"/>
</dbReference>
<evidence type="ECO:0000313" key="6">
    <source>
        <dbReference type="RefSeq" id="XP_010435306.1"/>
    </source>
</evidence>
<dbReference type="PANTHER" id="PTHR46442">
    <property type="entry name" value="DIRIGENT PROTEIN"/>
    <property type="match status" value="1"/>
</dbReference>
<sequence length="188" mass="21152">MAKQIYKQVFSSFIFFTVLLYQSNAVTALRKSFDLAKPCKRFVLHLHDVTYNGDNAANATSAAIVNPIGGLGDFNFGKFVITDSPVTMDENHLSEPVARVQGLWFVHGKKKFDTWFAWSLVFNSTQHKGTLNMMGENQIMESTRDVTVVGGTGDFIMTRGIATLTSEAVEGNTYFRVKMDIKLYECYY</sequence>
<protein>
    <recommendedName>
        <fullName evidence="4">Dirigent protein</fullName>
    </recommendedName>
</protein>
<keyword evidence="4" id="KW-0052">Apoplast</keyword>
<keyword evidence="5" id="KW-1185">Reference proteome</keyword>
<reference evidence="6" key="2">
    <citation type="submission" date="2025-08" db="UniProtKB">
        <authorList>
            <consortium name="RefSeq"/>
        </authorList>
    </citation>
    <scope>IDENTIFICATION</scope>
    <source>
        <tissue evidence="6">Leaf</tissue>
    </source>
</reference>
<name>A0ABM0U3L7_CAMSA</name>
<organism evidence="5 6">
    <name type="scientific">Camelina sativa</name>
    <name type="common">False flax</name>
    <name type="synonym">Myagrum sativum</name>
    <dbReference type="NCBI Taxonomy" id="90675"/>
    <lineage>
        <taxon>Eukaryota</taxon>
        <taxon>Viridiplantae</taxon>
        <taxon>Streptophyta</taxon>
        <taxon>Embryophyta</taxon>
        <taxon>Tracheophyta</taxon>
        <taxon>Spermatophyta</taxon>
        <taxon>Magnoliopsida</taxon>
        <taxon>eudicotyledons</taxon>
        <taxon>Gunneridae</taxon>
        <taxon>Pentapetalae</taxon>
        <taxon>rosids</taxon>
        <taxon>malvids</taxon>
        <taxon>Brassicales</taxon>
        <taxon>Brassicaceae</taxon>
        <taxon>Camelineae</taxon>
        <taxon>Camelina</taxon>
    </lineage>
</organism>
<evidence type="ECO:0000313" key="5">
    <source>
        <dbReference type="Proteomes" id="UP000694864"/>
    </source>
</evidence>
<dbReference type="Pfam" id="PF03018">
    <property type="entry name" value="Dirigent"/>
    <property type="match status" value="1"/>
</dbReference>
<comment type="subunit">
    <text evidence="2 4">Homodimer.</text>
</comment>
<comment type="function">
    <text evidence="4">Dirigent proteins impart stereoselectivity on the phenoxy radical-coupling reaction, yielding optically active lignans from two molecules of coniferyl alcohol in the biosynthesis of lignans, flavonolignans, and alkaloids and thus plays a central role in plant secondary metabolism.</text>
</comment>
<comment type="similarity">
    <text evidence="1 4">Belongs to the plant dirigent protein family.</text>
</comment>
<dbReference type="Gene3D" id="2.40.480.10">
    <property type="entry name" value="Allene oxide cyclase-like"/>
    <property type="match status" value="1"/>
</dbReference>
<accession>A0ABM0U3L7</accession>
<evidence type="ECO:0000256" key="1">
    <source>
        <dbReference type="ARBA" id="ARBA00010746"/>
    </source>
</evidence>
<reference evidence="5" key="1">
    <citation type="journal article" date="2014" name="Nat. Commun.">
        <title>The emerging biofuel crop Camelina sativa retains a highly undifferentiated hexaploid genome structure.</title>
        <authorList>
            <person name="Kagale S."/>
            <person name="Koh C."/>
            <person name="Nixon J."/>
            <person name="Bollina V."/>
            <person name="Clarke W.E."/>
            <person name="Tuteja R."/>
            <person name="Spillane C."/>
            <person name="Robinson S.J."/>
            <person name="Links M.G."/>
            <person name="Clarke C."/>
            <person name="Higgins E.E."/>
            <person name="Huebert T."/>
            <person name="Sharpe A.G."/>
            <person name="Parkin I.A."/>
        </authorList>
    </citation>
    <scope>NUCLEOTIDE SEQUENCE [LARGE SCALE GENOMIC DNA]</scope>
    <source>
        <strain evidence="5">cv. DH55</strain>
    </source>
</reference>
<keyword evidence="3 4" id="KW-0964">Secreted</keyword>
<evidence type="ECO:0000256" key="2">
    <source>
        <dbReference type="ARBA" id="ARBA00011738"/>
    </source>
</evidence>
<proteinExistence type="inferred from homology"/>
<dbReference type="PANTHER" id="PTHR46442:SF11">
    <property type="entry name" value="DIRIGENT PROTEIN 12-RELATED"/>
    <property type="match status" value="1"/>
</dbReference>
<comment type="subcellular location">
    <subcellularLocation>
        <location evidence="4">Secreted</location>
        <location evidence="4">Extracellular space</location>
        <location evidence="4">Apoplast</location>
    </subcellularLocation>
</comment>
<evidence type="ECO:0000256" key="3">
    <source>
        <dbReference type="ARBA" id="ARBA00022525"/>
    </source>
</evidence>
<dbReference type="InterPro" id="IPR004265">
    <property type="entry name" value="Dirigent"/>
</dbReference>
<evidence type="ECO:0000256" key="4">
    <source>
        <dbReference type="RuleBase" id="RU363099"/>
    </source>
</evidence>
<dbReference type="RefSeq" id="XP_010435306.1">
    <property type="nucleotide sequence ID" value="XM_010437004.1"/>
</dbReference>
<dbReference type="InterPro" id="IPR044859">
    <property type="entry name" value="Allene_oxi_cyc_Dirigent"/>
</dbReference>